<reference evidence="1" key="1">
    <citation type="submission" date="2019-08" db="EMBL/GenBank/DDBJ databases">
        <authorList>
            <person name="Busch A."/>
        </authorList>
    </citation>
    <scope>NUCLEOTIDE SEQUENCE</scope>
    <source>
        <strain evidence="2">15T0085</strain>
        <strain evidence="1">17T1429</strain>
    </source>
</reference>
<dbReference type="AlphaFoldDB" id="A0A0B3WI69"/>
<evidence type="ECO:0000313" key="2">
    <source>
        <dbReference type="EMBL" id="NDS67696.1"/>
    </source>
</evidence>
<sequence length="153" mass="17898">MENEILDIKELFLEFDKHDGLEEIVKNISTIVTKFNKDKKVTMPDLLKINILTSKLLADQIIQMNMMIDENFDPENDESELLSKCFEYASFCLSLKNRSSLIYGKDLNDLSDKDLLKKMFDIDDDQFLNEILNDYESQQILKEIKANFKGTKK</sequence>
<name>A0A0B3WI69_FRATU</name>
<comment type="caution">
    <text evidence="1">The sequence shown here is derived from an EMBL/GenBank/DDBJ whole genome shotgun (WGS) entry which is preliminary data.</text>
</comment>
<protein>
    <submittedName>
        <fullName evidence="1">Uncharacterized protein</fullName>
    </submittedName>
</protein>
<organism evidence="1">
    <name type="scientific">Francisella tularensis subsp. holarctica</name>
    <dbReference type="NCBI Taxonomy" id="119857"/>
    <lineage>
        <taxon>Bacteria</taxon>
        <taxon>Pseudomonadati</taxon>
        <taxon>Pseudomonadota</taxon>
        <taxon>Gammaproteobacteria</taxon>
        <taxon>Thiotrichales</taxon>
        <taxon>Francisellaceae</taxon>
        <taxon>Francisella</taxon>
    </lineage>
</organism>
<dbReference type="EMBL" id="JAAGKH010000018">
    <property type="protein sequence ID" value="NDR88720.1"/>
    <property type="molecule type" value="Genomic_DNA"/>
</dbReference>
<dbReference type="KEGG" id="ftc:DA46_2091"/>
<proteinExistence type="predicted"/>
<accession>A0A0B3WI69</accession>
<gene>
    <name evidence="2" type="ORF">FWI86_00780</name>
    <name evidence="1" type="ORF">FWJ04_03285</name>
</gene>
<dbReference type="KEGG" id="ftz:CH68_786"/>
<reference evidence="1" key="2">
    <citation type="submission" date="2020-02" db="EMBL/GenBank/DDBJ databases">
        <title>Using affinity propagation clustering for identifying bacterial clades and subclades with whole-genome sequences of Francisella tularensis.</title>
        <authorList>
            <person name="Homeier-Bachmann T."/>
            <person name="Abdel-Glil M.Y."/>
            <person name="Hackbart A."/>
            <person name="Hotzel H."/>
            <person name="Tomaso H."/>
        </authorList>
    </citation>
    <scope>NUCLEOTIDE SEQUENCE</scope>
    <source>
        <strain evidence="2">15T0085</strain>
        <strain evidence="1">17T1429</strain>
    </source>
</reference>
<dbReference type="EMBL" id="JAAGJP010000003">
    <property type="protein sequence ID" value="NDS67696.1"/>
    <property type="molecule type" value="Genomic_DNA"/>
</dbReference>
<dbReference type="HOGENOM" id="CLU_1710614_0_0_6"/>
<evidence type="ECO:0000313" key="1">
    <source>
        <dbReference type="EMBL" id="NDR88720.1"/>
    </source>
</evidence>
<dbReference type="KEGG" id="ftv:CH67_1053"/>
<dbReference type="RefSeq" id="WP_003015227.1">
    <property type="nucleotide sequence ID" value="NZ_CP009693.1"/>
</dbReference>